<dbReference type="Pfam" id="PF00884">
    <property type="entry name" value="Sulfatase"/>
    <property type="match status" value="1"/>
</dbReference>
<organism evidence="3">
    <name type="scientific">marine sediment metagenome</name>
    <dbReference type="NCBI Taxonomy" id="412755"/>
    <lineage>
        <taxon>unclassified sequences</taxon>
        <taxon>metagenomes</taxon>
        <taxon>ecological metagenomes</taxon>
    </lineage>
</organism>
<dbReference type="Gene3D" id="3.40.720.10">
    <property type="entry name" value="Alkaline Phosphatase, subunit A"/>
    <property type="match status" value="2"/>
</dbReference>
<dbReference type="CDD" id="cd16148">
    <property type="entry name" value="sulfatase_like"/>
    <property type="match status" value="1"/>
</dbReference>
<name>A0A0F9Z244_9ZZZZ</name>
<dbReference type="Pfam" id="PF11721">
    <property type="entry name" value="Malectin"/>
    <property type="match status" value="1"/>
</dbReference>
<dbReference type="PANTHER" id="PTHR43751:SF3">
    <property type="entry name" value="SULFATASE N-TERMINAL DOMAIN-CONTAINING PROTEIN"/>
    <property type="match status" value="1"/>
</dbReference>
<protein>
    <recommendedName>
        <fullName evidence="4">Sulfatase N-terminal domain-containing protein</fullName>
    </recommendedName>
</protein>
<accession>A0A0F9Z244</accession>
<dbReference type="SUPFAM" id="SSF53649">
    <property type="entry name" value="Alkaline phosphatase-like"/>
    <property type="match status" value="1"/>
</dbReference>
<dbReference type="EMBL" id="LAZR01000003">
    <property type="protein sequence ID" value="KKO11189.1"/>
    <property type="molecule type" value="Genomic_DNA"/>
</dbReference>
<dbReference type="InterPro" id="IPR052701">
    <property type="entry name" value="GAG_Ulvan_Degrading_Sulfatases"/>
</dbReference>
<dbReference type="PANTHER" id="PTHR43751">
    <property type="entry name" value="SULFATASE"/>
    <property type="match status" value="1"/>
</dbReference>
<evidence type="ECO:0000313" key="3">
    <source>
        <dbReference type="EMBL" id="KKO11189.1"/>
    </source>
</evidence>
<dbReference type="InterPro" id="IPR000917">
    <property type="entry name" value="Sulfatase_N"/>
</dbReference>
<dbReference type="AlphaFoldDB" id="A0A0F9Z244"/>
<gene>
    <name evidence="3" type="ORF">LCGC14_0016650</name>
</gene>
<dbReference type="InterPro" id="IPR017850">
    <property type="entry name" value="Alkaline_phosphatase_core_sf"/>
</dbReference>
<evidence type="ECO:0008006" key="4">
    <source>
        <dbReference type="Google" id="ProtNLM"/>
    </source>
</evidence>
<feature type="domain" description="Sulfatase N-terminal" evidence="1">
    <location>
        <begin position="197"/>
        <end position="463"/>
    </location>
</feature>
<proteinExistence type="predicted"/>
<feature type="domain" description="Malectin" evidence="2">
    <location>
        <begin position="15"/>
        <end position="152"/>
    </location>
</feature>
<reference evidence="3" key="1">
    <citation type="journal article" date="2015" name="Nature">
        <title>Complex archaea that bridge the gap between prokaryotes and eukaryotes.</title>
        <authorList>
            <person name="Spang A."/>
            <person name="Saw J.H."/>
            <person name="Jorgensen S.L."/>
            <person name="Zaremba-Niedzwiedzka K."/>
            <person name="Martijn J."/>
            <person name="Lind A.E."/>
            <person name="van Eijk R."/>
            <person name="Schleper C."/>
            <person name="Guy L."/>
            <person name="Ettema T.J."/>
        </authorList>
    </citation>
    <scope>NUCLEOTIDE SEQUENCE</scope>
</reference>
<evidence type="ECO:0000259" key="2">
    <source>
        <dbReference type="Pfam" id="PF11721"/>
    </source>
</evidence>
<comment type="caution">
    <text evidence="3">The sequence shown here is derived from an EMBL/GenBank/DDBJ whole genome shotgun (WGS) entry which is preliminary data.</text>
</comment>
<dbReference type="InterPro" id="IPR021720">
    <property type="entry name" value="Malectin_dom"/>
</dbReference>
<dbReference type="Gene3D" id="2.60.120.430">
    <property type="entry name" value="Galactose-binding lectin"/>
    <property type="match status" value="1"/>
</dbReference>
<evidence type="ECO:0000259" key="1">
    <source>
        <dbReference type="Pfam" id="PF00884"/>
    </source>
</evidence>
<dbReference type="InterPro" id="IPR008979">
    <property type="entry name" value="Galactose-bd-like_sf"/>
</dbReference>
<sequence length="602" mass="67795">MARSSTTSGSGQEYVIRVNVGGEEVSDWTGRLWHSDREYVAGSWGCLDSATTDILSTKENVACIEMIDLFQSMRQGERLRYRFDVPNGSYYVRLLFAEIYWTSSDAEKQQVRVQGKTVLNHFNIFDDAGRNIEYEKVVTAKVTRGRLDVEFIGQSLPMHSGARVSAIEVSRIGGAPPATKAAPKAKPKRAAAKGPYNVVLVSLDTQRRDYVHAYGHPKKLSPVMDDLIRSGVKFDNCVVNCGWTLPQHTTLITGAYPIKHGQIFLSRIRRLDERFTTLAEVFQKAGYMTYGFGNQNGYGGGWEYGFDRGMRSYTTAFPYNNMMELTPEAIGSSLRAAAGTPFFLYLHTNDTHEPFAASEPFGTMWGGSYINKYEGEVSYVDHCLGKIFEQLAELDVLDRTLIVVTSDHGSEFAEHGFYEKKLNLYDEIVRIPLIMSLPGVLPKRATVPGLCQTSDIAATILDICSLPIPKSADGPSLLPRIQGKRKRGWPIVFAHTHHEKWYNYEHFSATTERFKFIRCAPFNKRPERLKGNVGERFARLLKVAQLRNGYCRELYDLKADPAEQNNIVATSPKVAADLEQQLNQWIKNCRYKPVKSGMAKRP</sequence>
<dbReference type="SUPFAM" id="SSF49785">
    <property type="entry name" value="Galactose-binding domain-like"/>
    <property type="match status" value="1"/>
</dbReference>